<feature type="region of interest" description="Disordered" evidence="6">
    <location>
        <begin position="1"/>
        <end position="35"/>
    </location>
</feature>
<evidence type="ECO:0000259" key="8">
    <source>
        <dbReference type="Pfam" id="PF07810"/>
    </source>
</evidence>
<evidence type="ECO:0000256" key="4">
    <source>
        <dbReference type="ARBA" id="ARBA00022989"/>
    </source>
</evidence>
<feature type="domain" description="TMC" evidence="8">
    <location>
        <begin position="440"/>
        <end position="550"/>
    </location>
</feature>
<dbReference type="GO" id="GO:0005886">
    <property type="term" value="C:plasma membrane"/>
    <property type="evidence" value="ECO:0007669"/>
    <property type="project" value="InterPro"/>
</dbReference>
<feature type="transmembrane region" description="Helical" evidence="7">
    <location>
        <begin position="361"/>
        <end position="384"/>
    </location>
</feature>
<comment type="similarity">
    <text evidence="2">Belongs to the TMC family.</text>
</comment>
<evidence type="ECO:0000256" key="7">
    <source>
        <dbReference type="SAM" id="Phobius"/>
    </source>
</evidence>
<comment type="subcellular location">
    <subcellularLocation>
        <location evidence="1">Membrane</location>
        <topology evidence="1">Multi-pass membrane protein</topology>
    </subcellularLocation>
</comment>
<feature type="transmembrane region" description="Helical" evidence="7">
    <location>
        <begin position="122"/>
        <end position="144"/>
    </location>
</feature>
<feature type="transmembrane region" description="Helical" evidence="7">
    <location>
        <begin position="508"/>
        <end position="530"/>
    </location>
</feature>
<keyword evidence="3 7" id="KW-0812">Transmembrane</keyword>
<protein>
    <submittedName>
        <fullName evidence="9">Transmembrane channel-like protein 7</fullName>
    </submittedName>
</protein>
<evidence type="ECO:0000256" key="1">
    <source>
        <dbReference type="ARBA" id="ARBA00004141"/>
    </source>
</evidence>
<comment type="caution">
    <text evidence="9">The sequence shown here is derived from an EMBL/GenBank/DDBJ whole genome shotgun (WGS) entry which is preliminary data.</text>
</comment>
<organism evidence="9 10">
    <name type="scientific">Biomphalaria pfeifferi</name>
    <name type="common">Bloodfluke planorb</name>
    <name type="synonym">Freshwater snail</name>
    <dbReference type="NCBI Taxonomy" id="112525"/>
    <lineage>
        <taxon>Eukaryota</taxon>
        <taxon>Metazoa</taxon>
        <taxon>Spiralia</taxon>
        <taxon>Lophotrochozoa</taxon>
        <taxon>Mollusca</taxon>
        <taxon>Gastropoda</taxon>
        <taxon>Heterobranchia</taxon>
        <taxon>Euthyneura</taxon>
        <taxon>Panpulmonata</taxon>
        <taxon>Hygrophila</taxon>
        <taxon>Lymnaeoidea</taxon>
        <taxon>Planorbidae</taxon>
        <taxon>Biomphalaria</taxon>
    </lineage>
</organism>
<evidence type="ECO:0000313" key="10">
    <source>
        <dbReference type="Proteomes" id="UP001233172"/>
    </source>
</evidence>
<reference evidence="9" key="1">
    <citation type="journal article" date="2023" name="PLoS Negl. Trop. Dis.">
        <title>A genome sequence for Biomphalaria pfeifferi, the major vector snail for the human-infecting parasite Schistosoma mansoni.</title>
        <authorList>
            <person name="Bu L."/>
            <person name="Lu L."/>
            <person name="Laidemitt M.R."/>
            <person name="Zhang S.M."/>
            <person name="Mutuku M."/>
            <person name="Mkoji G."/>
            <person name="Steinauer M."/>
            <person name="Loker E.S."/>
        </authorList>
    </citation>
    <scope>NUCLEOTIDE SEQUENCE</scope>
    <source>
        <strain evidence="9">KasaAsao</strain>
    </source>
</reference>
<name>A0AAD8BEG2_BIOPF</name>
<gene>
    <name evidence="9" type="ORF">Bpfe_017458</name>
</gene>
<feature type="transmembrane region" description="Helical" evidence="7">
    <location>
        <begin position="301"/>
        <end position="328"/>
    </location>
</feature>
<keyword evidence="10" id="KW-1185">Reference proteome</keyword>
<evidence type="ECO:0000256" key="2">
    <source>
        <dbReference type="ARBA" id="ARBA00006510"/>
    </source>
</evidence>
<evidence type="ECO:0000256" key="5">
    <source>
        <dbReference type="ARBA" id="ARBA00023136"/>
    </source>
</evidence>
<feature type="transmembrane region" description="Helical" evidence="7">
    <location>
        <begin position="396"/>
        <end position="416"/>
    </location>
</feature>
<dbReference type="InterPro" id="IPR012496">
    <property type="entry name" value="TMC_dom"/>
</dbReference>
<evidence type="ECO:0000256" key="3">
    <source>
        <dbReference type="ARBA" id="ARBA00022692"/>
    </source>
</evidence>
<feature type="non-terminal residue" evidence="9">
    <location>
        <position position="655"/>
    </location>
</feature>
<dbReference type="Pfam" id="PF07810">
    <property type="entry name" value="TMC"/>
    <property type="match status" value="1"/>
</dbReference>
<proteinExistence type="inferred from homology"/>
<feature type="transmembrane region" description="Helical" evidence="7">
    <location>
        <begin position="614"/>
        <end position="634"/>
    </location>
</feature>
<dbReference type="AlphaFoldDB" id="A0AAD8BEG2"/>
<evidence type="ECO:0000256" key="6">
    <source>
        <dbReference type="SAM" id="MobiDB-lite"/>
    </source>
</evidence>
<reference evidence="9" key="2">
    <citation type="submission" date="2023-04" db="EMBL/GenBank/DDBJ databases">
        <authorList>
            <person name="Bu L."/>
            <person name="Lu L."/>
            <person name="Laidemitt M.R."/>
            <person name="Zhang S.M."/>
            <person name="Mutuku M."/>
            <person name="Mkoji G."/>
            <person name="Steinauer M."/>
            <person name="Loker E.S."/>
        </authorList>
    </citation>
    <scope>NUCLEOTIDE SEQUENCE</scope>
    <source>
        <strain evidence="9">KasaAsao</strain>
        <tissue evidence="9">Whole Snail</tissue>
    </source>
</reference>
<feature type="compositionally biased region" description="Polar residues" evidence="6">
    <location>
        <begin position="1"/>
        <end position="25"/>
    </location>
</feature>
<dbReference type="PANTHER" id="PTHR23302">
    <property type="entry name" value="TRANSMEMBRANE CHANNEL-RELATED"/>
    <property type="match status" value="1"/>
</dbReference>
<dbReference type="PANTHER" id="PTHR23302:SF24">
    <property type="entry name" value="TMC DOMAIN-CONTAINING PROTEIN"/>
    <property type="match status" value="1"/>
</dbReference>
<sequence length="655" mass="74050">MPLSRQNKVSPLSTDVKVSQPNNVDGASKGPGDDLDKQFQEIKDLARPLAVKRDLYHKLLIQSPGSSTLASRQRNSVRAKTRFLYQHWSNVRYSLTPWGRSLKTIEGKHGAGVASYFQFLRWIFGLNLLMFLLFFSFVVLPMAIGDEVLLDETDGFGFNTSALCSLNYSVEIGSGVDHFLSALDGTGWLEKTLLFYGYYSVRVTIDYSLPVAYVMTVLCCLVISLVLMVRYTAWSLKETVLKSVNSNIEQFSKVYTAWDYTLTNPETAWIKKDEMFKDFEAMANEKLYQNKRQHRFRSTLFVCRLYLVRGLVNVMIAASLAGAGYLIYYVTAFSTEASNIYGQENQVSSGTSSWLLLLVNYLPSITITFCNAALPLAYEFLVILEDYSGHVVVRLTLIRTVVLRLASLVVLCITMYTQINCGSTDACGISTTPSCTPIKCWETNVGQQFYKLAIMDFLAVALMVFLVELPRRFLTFKFNWWILRTIGPAEFNIPSNVMDLIYGQCLVWLGMLFSPLLPGIVVVKCFLVFYTKKLSALVACPPIKSPYRTSGINRFFMIVLMLAFALCFLPVLYSLFGSHPSRSCGPFRVQDYMHDCIKTSTSTLPSVLSKSYNFVTSIAVTGSIIIILLVIIYYKTYVTSAHRENAQYYKQQLMR</sequence>
<dbReference type="GO" id="GO:0008381">
    <property type="term" value="F:mechanosensitive monoatomic ion channel activity"/>
    <property type="evidence" value="ECO:0007669"/>
    <property type="project" value="TreeGrafter"/>
</dbReference>
<dbReference type="InterPro" id="IPR038900">
    <property type="entry name" value="TMC"/>
</dbReference>
<accession>A0AAD8BEG2</accession>
<keyword evidence="5 7" id="KW-0472">Membrane</keyword>
<keyword evidence="4 7" id="KW-1133">Transmembrane helix</keyword>
<feature type="transmembrane region" description="Helical" evidence="7">
    <location>
        <begin position="449"/>
        <end position="469"/>
    </location>
</feature>
<feature type="transmembrane region" description="Helical" evidence="7">
    <location>
        <begin position="551"/>
        <end position="573"/>
    </location>
</feature>
<feature type="transmembrane region" description="Helical" evidence="7">
    <location>
        <begin position="481"/>
        <end position="502"/>
    </location>
</feature>
<feature type="transmembrane region" description="Helical" evidence="7">
    <location>
        <begin position="211"/>
        <end position="233"/>
    </location>
</feature>
<dbReference type="EMBL" id="JASAOG010000089">
    <property type="protein sequence ID" value="KAK0053081.1"/>
    <property type="molecule type" value="Genomic_DNA"/>
</dbReference>
<dbReference type="Proteomes" id="UP001233172">
    <property type="component" value="Unassembled WGS sequence"/>
</dbReference>
<evidence type="ECO:0000313" key="9">
    <source>
        <dbReference type="EMBL" id="KAK0053081.1"/>
    </source>
</evidence>